<dbReference type="RefSeq" id="WP_147646195.1">
    <property type="nucleotide sequence ID" value="NZ_CP042806.1"/>
</dbReference>
<dbReference type="GO" id="GO:0005886">
    <property type="term" value="C:plasma membrane"/>
    <property type="evidence" value="ECO:0007669"/>
    <property type="project" value="UniProtKB-SubCell"/>
</dbReference>
<keyword evidence="8 11" id="KW-1133">Transmembrane helix</keyword>
<keyword evidence="7 10" id="KW-0653">Protein transport</keyword>
<dbReference type="KEGG" id="talb:FTW19_02640"/>
<dbReference type="Pfam" id="PF02472">
    <property type="entry name" value="ExbD"/>
    <property type="match status" value="1"/>
</dbReference>
<gene>
    <name evidence="12" type="ORF">FTW19_02640</name>
</gene>
<evidence type="ECO:0000256" key="3">
    <source>
        <dbReference type="ARBA" id="ARBA00022448"/>
    </source>
</evidence>
<keyword evidence="3 10" id="KW-0813">Transport</keyword>
<evidence type="ECO:0000256" key="7">
    <source>
        <dbReference type="ARBA" id="ARBA00022927"/>
    </source>
</evidence>
<evidence type="ECO:0000256" key="8">
    <source>
        <dbReference type="ARBA" id="ARBA00022989"/>
    </source>
</evidence>
<evidence type="ECO:0000313" key="13">
    <source>
        <dbReference type="Proteomes" id="UP000321820"/>
    </source>
</evidence>
<evidence type="ECO:0000256" key="4">
    <source>
        <dbReference type="ARBA" id="ARBA00022475"/>
    </source>
</evidence>
<organism evidence="12 13">
    <name type="scientific">Terriglobus albidus</name>
    <dbReference type="NCBI Taxonomy" id="1592106"/>
    <lineage>
        <taxon>Bacteria</taxon>
        <taxon>Pseudomonadati</taxon>
        <taxon>Acidobacteriota</taxon>
        <taxon>Terriglobia</taxon>
        <taxon>Terriglobales</taxon>
        <taxon>Acidobacteriaceae</taxon>
        <taxon>Terriglobus</taxon>
    </lineage>
</organism>
<dbReference type="AlphaFoldDB" id="A0A5B9E5D8"/>
<protein>
    <submittedName>
        <fullName evidence="12">Biopolymer transporter ExbD</fullName>
    </submittedName>
</protein>
<keyword evidence="5" id="KW-0997">Cell inner membrane</keyword>
<evidence type="ECO:0000256" key="6">
    <source>
        <dbReference type="ARBA" id="ARBA00022692"/>
    </source>
</evidence>
<dbReference type="Proteomes" id="UP000321820">
    <property type="component" value="Chromosome"/>
</dbReference>
<dbReference type="InterPro" id="IPR003400">
    <property type="entry name" value="ExbD"/>
</dbReference>
<comment type="similarity">
    <text evidence="2 10">Belongs to the ExbD/TolR family.</text>
</comment>
<dbReference type="PANTHER" id="PTHR30558:SF12">
    <property type="entry name" value="BIOPOLYMER TRANSPORT PROTEIN EXBD"/>
    <property type="match status" value="1"/>
</dbReference>
<sequence>MTFTAATRIASEINVTPLIDVLLVLLIIFMVIAPIPSHGIGAALPQPATHSAPEPVSVPLVVQLSYGDRGVPAYALNRQEIAPDEVGSRLAMAMNLRQDHTVFLQADERFDLQAVAGAVNTIRRAGASEIALLTRKDCNQMNC</sequence>
<comment type="subcellular location">
    <subcellularLocation>
        <location evidence="1">Cell inner membrane</location>
        <topology evidence="1">Single-pass type II membrane protein</topology>
    </subcellularLocation>
    <subcellularLocation>
        <location evidence="10">Cell membrane</location>
        <topology evidence="10">Single-pass type II membrane protein</topology>
    </subcellularLocation>
</comment>
<evidence type="ECO:0000313" key="12">
    <source>
        <dbReference type="EMBL" id="QEE26999.1"/>
    </source>
</evidence>
<feature type="transmembrane region" description="Helical" evidence="11">
    <location>
        <begin position="15"/>
        <end position="35"/>
    </location>
</feature>
<keyword evidence="6 10" id="KW-0812">Transmembrane</keyword>
<name>A0A5B9E5D8_9BACT</name>
<dbReference type="EMBL" id="CP042806">
    <property type="protein sequence ID" value="QEE26999.1"/>
    <property type="molecule type" value="Genomic_DNA"/>
</dbReference>
<dbReference type="PANTHER" id="PTHR30558">
    <property type="entry name" value="EXBD MEMBRANE COMPONENT OF PMF-DRIVEN MACROMOLECULE IMPORT SYSTEM"/>
    <property type="match status" value="1"/>
</dbReference>
<dbReference type="Gene3D" id="3.30.420.270">
    <property type="match status" value="1"/>
</dbReference>
<evidence type="ECO:0000256" key="10">
    <source>
        <dbReference type="RuleBase" id="RU003879"/>
    </source>
</evidence>
<dbReference type="GO" id="GO:0022857">
    <property type="term" value="F:transmembrane transporter activity"/>
    <property type="evidence" value="ECO:0007669"/>
    <property type="project" value="InterPro"/>
</dbReference>
<keyword evidence="9 11" id="KW-0472">Membrane</keyword>
<keyword evidence="13" id="KW-1185">Reference proteome</keyword>
<dbReference type="GO" id="GO:0015031">
    <property type="term" value="P:protein transport"/>
    <property type="evidence" value="ECO:0007669"/>
    <property type="project" value="UniProtKB-KW"/>
</dbReference>
<evidence type="ECO:0000256" key="5">
    <source>
        <dbReference type="ARBA" id="ARBA00022519"/>
    </source>
</evidence>
<evidence type="ECO:0000256" key="2">
    <source>
        <dbReference type="ARBA" id="ARBA00005811"/>
    </source>
</evidence>
<reference evidence="12 13" key="1">
    <citation type="submission" date="2019-08" db="EMBL/GenBank/DDBJ databases">
        <title>Complete genome sequence of Terriglobus albidus strain ORNL.</title>
        <authorList>
            <person name="Podar M."/>
        </authorList>
    </citation>
    <scope>NUCLEOTIDE SEQUENCE [LARGE SCALE GENOMIC DNA]</scope>
    <source>
        <strain evidence="12 13">ORNL</strain>
    </source>
</reference>
<evidence type="ECO:0000256" key="1">
    <source>
        <dbReference type="ARBA" id="ARBA00004249"/>
    </source>
</evidence>
<accession>A0A5B9E5D8</accession>
<proteinExistence type="inferred from homology"/>
<keyword evidence="4" id="KW-1003">Cell membrane</keyword>
<evidence type="ECO:0000256" key="9">
    <source>
        <dbReference type="ARBA" id="ARBA00023136"/>
    </source>
</evidence>
<evidence type="ECO:0000256" key="11">
    <source>
        <dbReference type="SAM" id="Phobius"/>
    </source>
</evidence>